<dbReference type="VEuPathDB" id="FungiDB:AMAG_11599"/>
<dbReference type="Gene3D" id="3.10.580.10">
    <property type="entry name" value="CBS-domain"/>
    <property type="match status" value="1"/>
</dbReference>
<keyword evidence="3 11" id="KW-0812">Transmembrane</keyword>
<evidence type="ECO:0000256" key="1">
    <source>
        <dbReference type="ARBA" id="ARBA00004141"/>
    </source>
</evidence>
<sequence length="983" mass="106063">MQAGRASPPSRDGSPAHRVGRSANDLGSTAALNPDHADADAVDPRAGQWISTDSAADQHDDLHATARGNSVAAHALGPAESATVRVSLGGQLRKRLTAQRNNMTALTRSVDYEEVDSAPMQRYYQRVRPSRQNAVRALLCVILGFVTAALYYGLHHVTKILFELRVKQAKAAHEQSFIAFWGSMVGFALIPALIGAIITILEPSAGGSGMPEVISFLNGLDQPAFVTWQTLGAKVVGMVCIVSSGLYSGYDGPLIHEAYYGVRDLHAESRSMIRNVRSHELQVFATLGAACGVATAFQAPVAGVIFALEEAISFYSPSLLLKALFACSMTMVATSLYSHGTKINGDSYSIYSVNAHCSIRITAVEYLSFVIMGVVGGVLGHFYNVLVAKIGVWRAKFIHPSVPRRLIEVVVVVLITMTASSLMIELPTERDGSLCTPFDRSLKHLVKIPPANPCVNTCDAWVSSLNAMDDGVIEYDPSNLFDSCIEWLDDTVCLDARIRNQVISDAATRYTSMADTCNTLSPTTSVPLLPSDDAAVHALVVQSIAQYRSALYPPGLYFDADFNKPLARRASSNGTVLAKRSAEAKPLTEPKCYHQVASLVMNQPEDILKNLFARGYYYLFEWKGLLMFGLVYLALSLFTHHISMPTDLVLPVLVIGATFGRLYALGINQWKSSIGSPLLDPGASALLGMAAFWAGTSRMMITIIVIALQSTNEQTYLNGITLVVILATVIGNLLGESQYHLEIEAMHMAYLPDTPPHALRKWTVEEALAATRGHKPTTRIVALDLDPLRLTAGTALDLLSAVPYTGFPVTQHGRLQGLLLRDQLVEIINAACSSAGPIEPLRGTIPRRGWRLAKRVSDVHEEFELARASWPADVLAVPIVDLVEAALNRSPLTVTPRTAATKAYRRFRTLGARHIVVVDDANAPVAVVTRADLHAWLDFLHHHHHGGHGGGHHDDGDAPEGEGERSAAGLGAGMHSTGGGAVV</sequence>
<comment type="similarity">
    <text evidence="11">Belongs to the chloride channel (TC 2.A.49) family.</text>
</comment>
<dbReference type="Pfam" id="PF00571">
    <property type="entry name" value="CBS"/>
    <property type="match status" value="1"/>
</dbReference>
<name>A0A0L0SVE5_ALLM3</name>
<feature type="transmembrane region" description="Helical" evidence="11">
    <location>
        <begin position="686"/>
        <end position="709"/>
    </location>
</feature>
<dbReference type="InterPro" id="IPR051280">
    <property type="entry name" value="Cl-channel/antiporter"/>
</dbReference>
<dbReference type="PROSITE" id="PS51371">
    <property type="entry name" value="CBS"/>
    <property type="match status" value="1"/>
</dbReference>
<feature type="transmembrane region" description="Helical" evidence="11">
    <location>
        <begin position="134"/>
        <end position="154"/>
    </location>
</feature>
<dbReference type="Gene3D" id="1.10.3080.10">
    <property type="entry name" value="Clc chloride channel"/>
    <property type="match status" value="2"/>
</dbReference>
<dbReference type="PANTHER" id="PTHR11689">
    <property type="entry name" value="CHLORIDE CHANNEL PROTEIN CLC FAMILY MEMBER"/>
    <property type="match status" value="1"/>
</dbReference>
<dbReference type="GO" id="GO:0005254">
    <property type="term" value="F:chloride channel activity"/>
    <property type="evidence" value="ECO:0007669"/>
    <property type="project" value="UniProtKB-UniRule"/>
</dbReference>
<evidence type="ECO:0000256" key="9">
    <source>
        <dbReference type="ARBA" id="ARBA00023214"/>
    </source>
</evidence>
<comment type="subcellular location">
    <subcellularLocation>
        <location evidence="1 11">Membrane</location>
        <topology evidence="1 11">Multi-pass membrane protein</topology>
    </subcellularLocation>
</comment>
<dbReference type="GO" id="GO:0016020">
    <property type="term" value="C:membrane"/>
    <property type="evidence" value="ECO:0007669"/>
    <property type="project" value="UniProtKB-SubCell"/>
</dbReference>
<feature type="domain" description="CBS" evidence="13">
    <location>
        <begin position="887"/>
        <end position="945"/>
    </location>
</feature>
<feature type="compositionally biased region" description="Gly residues" evidence="12">
    <location>
        <begin position="970"/>
        <end position="983"/>
    </location>
</feature>
<dbReference type="InterPro" id="IPR000644">
    <property type="entry name" value="CBS_dom"/>
</dbReference>
<dbReference type="PANTHER" id="PTHR11689:SF136">
    <property type="entry name" value="H(+)_CL(-) EXCHANGE TRANSPORTER 7"/>
    <property type="match status" value="1"/>
</dbReference>
<dbReference type="AlphaFoldDB" id="A0A0L0SVE5"/>
<keyword evidence="2 11" id="KW-0813">Transport</keyword>
<feature type="region of interest" description="Disordered" evidence="12">
    <location>
        <begin position="1"/>
        <end position="41"/>
    </location>
</feature>
<keyword evidence="7 10" id="KW-0129">CBS domain</keyword>
<feature type="transmembrane region" description="Helical" evidence="11">
    <location>
        <begin position="624"/>
        <end position="642"/>
    </location>
</feature>
<feature type="transmembrane region" description="Helical" evidence="11">
    <location>
        <begin position="281"/>
        <end position="307"/>
    </location>
</feature>
<reference evidence="15" key="2">
    <citation type="submission" date="2009-11" db="EMBL/GenBank/DDBJ databases">
        <title>The Genome Sequence of Allomyces macrogynus strain ATCC 38327.</title>
        <authorList>
            <consortium name="The Broad Institute Genome Sequencing Platform"/>
            <person name="Russ C."/>
            <person name="Cuomo C."/>
            <person name="Shea T."/>
            <person name="Young S.K."/>
            <person name="Zeng Q."/>
            <person name="Koehrsen M."/>
            <person name="Haas B."/>
            <person name="Borodovsky M."/>
            <person name="Guigo R."/>
            <person name="Alvarado L."/>
            <person name="Berlin A."/>
            <person name="Borenstein D."/>
            <person name="Chen Z."/>
            <person name="Engels R."/>
            <person name="Freedman E."/>
            <person name="Gellesch M."/>
            <person name="Goldberg J."/>
            <person name="Griggs A."/>
            <person name="Gujja S."/>
            <person name="Heiman D."/>
            <person name="Hepburn T."/>
            <person name="Howarth C."/>
            <person name="Jen D."/>
            <person name="Larson L."/>
            <person name="Lewis B."/>
            <person name="Mehta T."/>
            <person name="Park D."/>
            <person name="Pearson M."/>
            <person name="Roberts A."/>
            <person name="Saif S."/>
            <person name="Shenoy N."/>
            <person name="Sisk P."/>
            <person name="Stolte C."/>
            <person name="Sykes S."/>
            <person name="Walk T."/>
            <person name="White J."/>
            <person name="Yandava C."/>
            <person name="Burger G."/>
            <person name="Gray M.W."/>
            <person name="Holland P.W.H."/>
            <person name="King N."/>
            <person name="Lang F.B.F."/>
            <person name="Roger A.J."/>
            <person name="Ruiz-Trillo I."/>
            <person name="Lander E."/>
            <person name="Nusbaum C."/>
        </authorList>
    </citation>
    <scope>NUCLEOTIDE SEQUENCE [LARGE SCALE GENOMIC DNA]</scope>
    <source>
        <strain evidence="15">ATCC 38327</strain>
    </source>
</reference>
<dbReference type="OrthoDB" id="428525at2759"/>
<evidence type="ECO:0000259" key="13">
    <source>
        <dbReference type="PROSITE" id="PS51371"/>
    </source>
</evidence>
<dbReference type="InterPro" id="IPR046342">
    <property type="entry name" value="CBS_dom_sf"/>
</dbReference>
<accession>A0A0L0SVE5</accession>
<comment type="caution">
    <text evidence="11">Lacks conserved residue(s) required for the propagation of feature annotation.</text>
</comment>
<keyword evidence="15" id="KW-1185">Reference proteome</keyword>
<keyword evidence="4" id="KW-0677">Repeat</keyword>
<feature type="transmembrane region" description="Helical" evidence="11">
    <location>
        <begin position="178"/>
        <end position="201"/>
    </location>
</feature>
<keyword evidence="9 11" id="KW-0868">Chloride</keyword>
<protein>
    <recommendedName>
        <fullName evidence="11">Chloride channel protein</fullName>
    </recommendedName>
</protein>
<evidence type="ECO:0000256" key="12">
    <source>
        <dbReference type="SAM" id="MobiDB-lite"/>
    </source>
</evidence>
<reference evidence="14 15" key="1">
    <citation type="submission" date="2009-11" db="EMBL/GenBank/DDBJ databases">
        <title>Annotation of Allomyces macrogynus ATCC 38327.</title>
        <authorList>
            <consortium name="The Broad Institute Genome Sequencing Platform"/>
            <person name="Russ C."/>
            <person name="Cuomo C."/>
            <person name="Burger G."/>
            <person name="Gray M.W."/>
            <person name="Holland P.W.H."/>
            <person name="King N."/>
            <person name="Lang F.B.F."/>
            <person name="Roger A.J."/>
            <person name="Ruiz-Trillo I."/>
            <person name="Young S.K."/>
            <person name="Zeng Q."/>
            <person name="Gargeya S."/>
            <person name="Fitzgerald M."/>
            <person name="Haas B."/>
            <person name="Abouelleil A."/>
            <person name="Alvarado L."/>
            <person name="Arachchi H.M."/>
            <person name="Berlin A."/>
            <person name="Chapman S.B."/>
            <person name="Gearin G."/>
            <person name="Goldberg J."/>
            <person name="Griggs A."/>
            <person name="Gujja S."/>
            <person name="Hansen M."/>
            <person name="Heiman D."/>
            <person name="Howarth C."/>
            <person name="Larimer J."/>
            <person name="Lui A."/>
            <person name="MacDonald P.J.P."/>
            <person name="McCowen C."/>
            <person name="Montmayeur A."/>
            <person name="Murphy C."/>
            <person name="Neiman D."/>
            <person name="Pearson M."/>
            <person name="Priest M."/>
            <person name="Roberts A."/>
            <person name="Saif S."/>
            <person name="Shea T."/>
            <person name="Sisk P."/>
            <person name="Stolte C."/>
            <person name="Sykes S."/>
            <person name="Wortman J."/>
            <person name="Nusbaum C."/>
            <person name="Birren B."/>
        </authorList>
    </citation>
    <scope>NUCLEOTIDE SEQUENCE [LARGE SCALE GENOMIC DNA]</scope>
    <source>
        <strain evidence="14 15">ATCC 38327</strain>
    </source>
</reference>
<feature type="transmembrane region" description="Helical" evidence="11">
    <location>
        <begin position="366"/>
        <end position="386"/>
    </location>
</feature>
<evidence type="ECO:0000256" key="3">
    <source>
        <dbReference type="ARBA" id="ARBA00022692"/>
    </source>
</evidence>
<evidence type="ECO:0000256" key="10">
    <source>
        <dbReference type="PROSITE-ProRule" id="PRU00703"/>
    </source>
</evidence>
<dbReference type="EMBL" id="GG745350">
    <property type="protein sequence ID" value="KNE66462.1"/>
    <property type="molecule type" value="Genomic_DNA"/>
</dbReference>
<evidence type="ECO:0000256" key="6">
    <source>
        <dbReference type="ARBA" id="ARBA00023065"/>
    </source>
</evidence>
<dbReference type="STRING" id="578462.A0A0L0SVE5"/>
<keyword evidence="8 11" id="KW-0472">Membrane</keyword>
<dbReference type="Pfam" id="PF00654">
    <property type="entry name" value="Voltage_CLC"/>
    <property type="match status" value="1"/>
</dbReference>
<organism evidence="14 15">
    <name type="scientific">Allomyces macrogynus (strain ATCC 38327)</name>
    <name type="common">Allomyces javanicus var. macrogynus</name>
    <dbReference type="NCBI Taxonomy" id="578462"/>
    <lineage>
        <taxon>Eukaryota</taxon>
        <taxon>Fungi</taxon>
        <taxon>Fungi incertae sedis</taxon>
        <taxon>Blastocladiomycota</taxon>
        <taxon>Blastocladiomycetes</taxon>
        <taxon>Blastocladiales</taxon>
        <taxon>Blastocladiaceae</taxon>
        <taxon>Allomyces</taxon>
    </lineage>
</organism>
<evidence type="ECO:0000256" key="7">
    <source>
        <dbReference type="ARBA" id="ARBA00023122"/>
    </source>
</evidence>
<keyword evidence="5 11" id="KW-1133">Transmembrane helix</keyword>
<gene>
    <name evidence="14" type="ORF">AMAG_11599</name>
</gene>
<keyword evidence="6 11" id="KW-0406">Ion transport</keyword>
<dbReference type="InterPro" id="IPR014743">
    <property type="entry name" value="Cl-channel_core"/>
</dbReference>
<feature type="region of interest" description="Disordered" evidence="12">
    <location>
        <begin position="945"/>
        <end position="983"/>
    </location>
</feature>
<evidence type="ECO:0000313" key="14">
    <source>
        <dbReference type="EMBL" id="KNE66462.1"/>
    </source>
</evidence>
<evidence type="ECO:0000256" key="2">
    <source>
        <dbReference type="ARBA" id="ARBA00022448"/>
    </source>
</evidence>
<feature type="transmembrane region" description="Helical" evidence="11">
    <location>
        <begin position="648"/>
        <end position="665"/>
    </location>
</feature>
<evidence type="ECO:0000256" key="4">
    <source>
        <dbReference type="ARBA" id="ARBA00022737"/>
    </source>
</evidence>
<evidence type="ECO:0000256" key="11">
    <source>
        <dbReference type="RuleBase" id="RU361221"/>
    </source>
</evidence>
<dbReference type="Proteomes" id="UP000054350">
    <property type="component" value="Unassembled WGS sequence"/>
</dbReference>
<feature type="transmembrane region" description="Helical" evidence="11">
    <location>
        <begin position="715"/>
        <end position="734"/>
    </location>
</feature>
<evidence type="ECO:0000313" key="15">
    <source>
        <dbReference type="Proteomes" id="UP000054350"/>
    </source>
</evidence>
<evidence type="ECO:0000256" key="8">
    <source>
        <dbReference type="ARBA" id="ARBA00023136"/>
    </source>
</evidence>
<feature type="transmembrane region" description="Helical" evidence="11">
    <location>
        <begin position="319"/>
        <end position="337"/>
    </location>
</feature>
<dbReference type="SUPFAM" id="SSF54631">
    <property type="entry name" value="CBS-domain pair"/>
    <property type="match status" value="1"/>
</dbReference>
<dbReference type="PRINTS" id="PR00762">
    <property type="entry name" value="CLCHANNEL"/>
</dbReference>
<proteinExistence type="inferred from homology"/>
<dbReference type="eggNOG" id="KOG0474">
    <property type="taxonomic scope" value="Eukaryota"/>
</dbReference>
<evidence type="ECO:0000256" key="5">
    <source>
        <dbReference type="ARBA" id="ARBA00022989"/>
    </source>
</evidence>
<dbReference type="SUPFAM" id="SSF81340">
    <property type="entry name" value="Clc chloride channel"/>
    <property type="match status" value="1"/>
</dbReference>
<dbReference type="InterPro" id="IPR001807">
    <property type="entry name" value="ClC"/>
</dbReference>